<evidence type="ECO:0000256" key="1">
    <source>
        <dbReference type="ARBA" id="ARBA00022729"/>
    </source>
</evidence>
<proteinExistence type="predicted"/>
<dbReference type="InterPro" id="IPR000413">
    <property type="entry name" value="Integrin_alpha"/>
</dbReference>
<evidence type="ECO:0000313" key="4">
    <source>
        <dbReference type="EMBL" id="QNT35626.1"/>
    </source>
</evidence>
<dbReference type="SUPFAM" id="SSF69318">
    <property type="entry name" value="Integrin alpha N-terminal domain"/>
    <property type="match status" value="1"/>
</dbReference>
<dbReference type="InterPro" id="IPR013519">
    <property type="entry name" value="Int_alpha_beta-p"/>
</dbReference>
<dbReference type="GO" id="GO:0098609">
    <property type="term" value="P:cell-cell adhesion"/>
    <property type="evidence" value="ECO:0007669"/>
    <property type="project" value="TreeGrafter"/>
</dbReference>
<dbReference type="Gene3D" id="2.130.10.130">
    <property type="entry name" value="Integrin alpha, N-terminal"/>
    <property type="match status" value="3"/>
</dbReference>
<dbReference type="GO" id="GO:0009897">
    <property type="term" value="C:external side of plasma membrane"/>
    <property type="evidence" value="ECO:0007669"/>
    <property type="project" value="TreeGrafter"/>
</dbReference>
<organism evidence="4">
    <name type="scientific">uncultured Methanosarcinales archaeon</name>
    <dbReference type="NCBI Taxonomy" id="183757"/>
    <lineage>
        <taxon>Archaea</taxon>
        <taxon>Methanobacteriati</taxon>
        <taxon>Methanobacteriota</taxon>
        <taxon>Stenosarchaea group</taxon>
        <taxon>Methanomicrobia</taxon>
        <taxon>Methanosarcinales</taxon>
        <taxon>environmental samples</taxon>
    </lineage>
</organism>
<reference evidence="4" key="1">
    <citation type="submission" date="2020-07" db="EMBL/GenBank/DDBJ databases">
        <title>Unique genomic features of the anaerobic methanotrophic archaea.</title>
        <authorList>
            <person name="Chadwick G.L."/>
            <person name="Skennerton C.T."/>
            <person name="Laso-Perez R."/>
            <person name="Leu A.O."/>
            <person name="Speth D.R."/>
            <person name="Yu H."/>
            <person name="Morgan-Lang C."/>
            <person name="Hatzenpichler R."/>
            <person name="Goudeau D."/>
            <person name="Malmstrom R."/>
            <person name="Brazelton W.J."/>
            <person name="Woyke T."/>
            <person name="Hallam S.J."/>
            <person name="Tyson G.W."/>
            <person name="Wegener G."/>
            <person name="Boetius A."/>
            <person name="Orphan V."/>
        </authorList>
    </citation>
    <scope>NUCLEOTIDE SEQUENCE</scope>
</reference>
<dbReference type="SMART" id="SM00191">
    <property type="entry name" value="Int_alpha"/>
    <property type="match status" value="6"/>
</dbReference>
<evidence type="ECO:0000256" key="2">
    <source>
        <dbReference type="ARBA" id="ARBA00022737"/>
    </source>
</evidence>
<dbReference type="GO" id="GO:0007160">
    <property type="term" value="P:cell-matrix adhesion"/>
    <property type="evidence" value="ECO:0007669"/>
    <property type="project" value="TreeGrafter"/>
</dbReference>
<dbReference type="PRINTS" id="PR01185">
    <property type="entry name" value="INTEGRINA"/>
</dbReference>
<dbReference type="PANTHER" id="PTHR23220">
    <property type="entry name" value="INTEGRIN ALPHA"/>
    <property type="match status" value="1"/>
</dbReference>
<evidence type="ECO:0000256" key="3">
    <source>
        <dbReference type="ARBA" id="ARBA00023180"/>
    </source>
</evidence>
<dbReference type="GO" id="GO:0005178">
    <property type="term" value="F:integrin binding"/>
    <property type="evidence" value="ECO:0007669"/>
    <property type="project" value="TreeGrafter"/>
</dbReference>
<dbReference type="GO" id="GO:0008305">
    <property type="term" value="C:integrin complex"/>
    <property type="evidence" value="ECO:0007669"/>
    <property type="project" value="InterPro"/>
</dbReference>
<sequence>MILGLASVILACTSAVSAVPFDGESDVDIAKGESNFGVSVANAGDLNSDGYTDLVIGTHGANKAFVYLGGPSFDRFSDVDIIDHTGESGFGHSVANAGDLNGDGYTDLVIGGFSAKKAFVYYGGPNFDGTSDVDITDHTGESGFGHSPANAGDLNGDGYTDLVIDAYGANKAFVYYGGPSFDGTSDVDIADHTGESEFGVSAANAGDLNNDGYADLVIGARGANKAFVYYGGLDFDGTSDMTIDDHAGETRFGDSVANTGDLNNDGYADLVIGACGANKAFVYYGGPDFDGTSDVTIADHIGDSGFGVSAANAGDLNGDGYTDLLIGTWGANKAFVYYGGPDFDGTSDVTIADHTGESNFGVSAANAGDPAILIMPPHTQTVVITQSNFCSRNASPTTTISPIRPNTIQIN</sequence>
<dbReference type="PANTHER" id="PTHR23220:SF122">
    <property type="entry name" value="INTEGRIN ALPHA-PS1"/>
    <property type="match status" value="1"/>
</dbReference>
<dbReference type="GO" id="GO:0033627">
    <property type="term" value="P:cell adhesion mediated by integrin"/>
    <property type="evidence" value="ECO:0007669"/>
    <property type="project" value="TreeGrafter"/>
</dbReference>
<dbReference type="GO" id="GO:0007229">
    <property type="term" value="P:integrin-mediated signaling pathway"/>
    <property type="evidence" value="ECO:0007669"/>
    <property type="project" value="TreeGrafter"/>
</dbReference>
<name>A0A7H1KNW2_9EURY</name>
<dbReference type="InterPro" id="IPR028994">
    <property type="entry name" value="Integrin_alpha_N"/>
</dbReference>
<keyword evidence="3" id="KW-0325">Glycoprotein</keyword>
<dbReference type="InterPro" id="IPR013517">
    <property type="entry name" value="FG-GAP"/>
</dbReference>
<accession>A0A7H1KNW2</accession>
<protein>
    <recommendedName>
        <fullName evidence="5">FG-GAP repeat protein</fullName>
    </recommendedName>
</protein>
<keyword evidence="1" id="KW-0732">Signal</keyword>
<gene>
    <name evidence="4" type="ORF">BFFPPMPJ_00031</name>
</gene>
<dbReference type="AlphaFoldDB" id="A0A7H1KNW2"/>
<dbReference type="PROSITE" id="PS51470">
    <property type="entry name" value="FG_GAP"/>
    <property type="match status" value="4"/>
</dbReference>
<keyword evidence="2" id="KW-0677">Repeat</keyword>
<dbReference type="Pfam" id="PF13517">
    <property type="entry name" value="FG-GAP_3"/>
    <property type="match status" value="3"/>
</dbReference>
<dbReference type="EMBL" id="MT776527">
    <property type="protein sequence ID" value="QNT35626.1"/>
    <property type="molecule type" value="Genomic_DNA"/>
</dbReference>
<evidence type="ECO:0008006" key="5">
    <source>
        <dbReference type="Google" id="ProtNLM"/>
    </source>
</evidence>